<evidence type="ECO:0000259" key="4">
    <source>
        <dbReference type="PROSITE" id="PS50893"/>
    </source>
</evidence>
<dbReference type="InterPro" id="IPR015854">
    <property type="entry name" value="ABC_transpr_LolD-like"/>
</dbReference>
<dbReference type="GO" id="GO:0098796">
    <property type="term" value="C:membrane protein complex"/>
    <property type="evidence" value="ECO:0007669"/>
    <property type="project" value="UniProtKB-ARBA"/>
</dbReference>
<reference evidence="5" key="1">
    <citation type="submission" date="2010-06" db="EMBL/GenBank/DDBJ databases">
        <authorList>
            <person name="Muzny D."/>
            <person name="Qin X."/>
            <person name="Buhay C."/>
            <person name="Dugan-Rocha S."/>
            <person name="Ding Y."/>
            <person name="Chen G."/>
            <person name="Hawes A."/>
            <person name="Holder M."/>
            <person name="Jhangiani S."/>
            <person name="Johnson A."/>
            <person name="Khan Z."/>
            <person name="Li Z."/>
            <person name="Liu W."/>
            <person name="Liu X."/>
            <person name="Perez L."/>
            <person name="Shen H."/>
            <person name="Wang Q."/>
            <person name="Watt J."/>
            <person name="Xi L."/>
            <person name="Xin Y."/>
            <person name="Zhou J."/>
            <person name="Deng J."/>
            <person name="Jiang H."/>
            <person name="Liu Y."/>
            <person name="Qu J."/>
            <person name="Song X.-Z."/>
            <person name="Zhang L."/>
            <person name="Villasana D."/>
            <person name="Johnson A."/>
            <person name="Liu J."/>
            <person name="Liyanage D."/>
            <person name="Lorensuhewa L."/>
            <person name="Robinson T."/>
            <person name="Song A."/>
            <person name="Song B.-B."/>
            <person name="Dinh H."/>
            <person name="Thornton R."/>
            <person name="Coyle M."/>
            <person name="Francisco L."/>
            <person name="Jackson L."/>
            <person name="Javaid M."/>
            <person name="Korchina V."/>
            <person name="Kovar C."/>
            <person name="Mata R."/>
            <person name="Mathew T."/>
            <person name="Ngo R."/>
            <person name="Nguyen L."/>
            <person name="Nguyen N."/>
            <person name="Okwuonu G."/>
            <person name="Ongeri F."/>
            <person name="Pham C."/>
            <person name="Simmons D."/>
            <person name="Wilczek-Boney K."/>
            <person name="Hale W."/>
            <person name="Jakkamsetti A."/>
            <person name="Pham P."/>
            <person name="Ruth R."/>
            <person name="San Lucas F."/>
            <person name="Warren J."/>
            <person name="Zhang J."/>
            <person name="Zhao Z."/>
            <person name="Zhou C."/>
            <person name="Zhu D."/>
            <person name="Lee S."/>
            <person name="Bess C."/>
            <person name="Blankenburg K."/>
            <person name="Forbes L."/>
            <person name="Fu Q."/>
            <person name="Gubbala S."/>
            <person name="Hirani K."/>
            <person name="Jayaseelan J.C."/>
            <person name="Lara F."/>
            <person name="Munidasa M."/>
            <person name="Palculict T."/>
            <person name="Patil S."/>
            <person name="Pu L.-L."/>
            <person name="Saada N."/>
            <person name="Tang L."/>
            <person name="Weissenberger G."/>
            <person name="Zhu Y."/>
            <person name="Hemphill L."/>
            <person name="Shang Y."/>
            <person name="Youmans B."/>
            <person name="Ayvaz T."/>
            <person name="Ross M."/>
            <person name="Santibanez J."/>
            <person name="Aqrawi P."/>
            <person name="Gross S."/>
            <person name="Joshi V."/>
            <person name="Fowler G."/>
            <person name="Nazareth L."/>
            <person name="Reid J."/>
            <person name="Worley K."/>
            <person name="Petrosino J."/>
            <person name="Highlander S."/>
            <person name="Gibbs R."/>
        </authorList>
    </citation>
    <scope>NUCLEOTIDE SEQUENCE [LARGE SCALE GENOMIC DNA]</scope>
    <source>
        <strain evidence="5">ATCC 33030</strain>
    </source>
</reference>
<protein>
    <submittedName>
        <fullName evidence="5">ABC transporter, ATP-binding protein</fullName>
    </submittedName>
</protein>
<name>D7WBG5_9CORY</name>
<dbReference type="Gene3D" id="3.40.50.300">
    <property type="entry name" value="P-loop containing nucleotide triphosphate hydrolases"/>
    <property type="match status" value="1"/>
</dbReference>
<dbReference type="SUPFAM" id="SSF52540">
    <property type="entry name" value="P-loop containing nucleoside triphosphate hydrolases"/>
    <property type="match status" value="1"/>
</dbReference>
<dbReference type="SMART" id="SM00382">
    <property type="entry name" value="AAA"/>
    <property type="match status" value="1"/>
</dbReference>
<dbReference type="GO" id="GO:0005886">
    <property type="term" value="C:plasma membrane"/>
    <property type="evidence" value="ECO:0007669"/>
    <property type="project" value="TreeGrafter"/>
</dbReference>
<dbReference type="FunFam" id="3.40.50.300:FF:000032">
    <property type="entry name" value="Export ABC transporter ATP-binding protein"/>
    <property type="match status" value="1"/>
</dbReference>
<dbReference type="InterPro" id="IPR003439">
    <property type="entry name" value="ABC_transporter-like_ATP-bd"/>
</dbReference>
<dbReference type="InterPro" id="IPR017871">
    <property type="entry name" value="ABC_transporter-like_CS"/>
</dbReference>
<dbReference type="PANTHER" id="PTHR24220">
    <property type="entry name" value="IMPORT ATP-BINDING PROTEIN"/>
    <property type="match status" value="1"/>
</dbReference>
<keyword evidence="2" id="KW-0547">Nucleotide-binding</keyword>
<dbReference type="EMBL" id="ACLJ02000001">
    <property type="protein sequence ID" value="EFK55196.1"/>
    <property type="molecule type" value="Genomic_DNA"/>
</dbReference>
<organism evidence="5 6">
    <name type="scientific">Corynebacterium genitalium ATCC 33030</name>
    <dbReference type="NCBI Taxonomy" id="585529"/>
    <lineage>
        <taxon>Bacteria</taxon>
        <taxon>Bacillati</taxon>
        <taxon>Actinomycetota</taxon>
        <taxon>Actinomycetes</taxon>
        <taxon>Mycobacteriales</taxon>
        <taxon>Corynebacteriaceae</taxon>
        <taxon>Corynebacterium</taxon>
    </lineage>
</organism>
<sequence>MESMLELRDITKSFTQQRVLEGISLTVEAGQSVAIMGPSGSGKSTLLHCMSGVLVPDTGEILFNGRNIASLNDAERSELRLDHFGFIFQDGQLLPELTAKENVALPQILRGTPQKDAHAAAADILGRLGMGDFVDRFPGQLSGGQAQRVAIARAFGGPPLVVFADEPTAALDQATGHEVMQQITAITRKAGVTLVLVTHDPNIAAWCDRRIEIRDGLIHSEAAA</sequence>
<evidence type="ECO:0000313" key="6">
    <source>
        <dbReference type="Proteomes" id="UP000004208"/>
    </source>
</evidence>
<dbReference type="PROSITE" id="PS50893">
    <property type="entry name" value="ABC_TRANSPORTER_2"/>
    <property type="match status" value="1"/>
</dbReference>
<dbReference type="PANTHER" id="PTHR24220:SF685">
    <property type="entry name" value="ABC TRANSPORTER RELATED"/>
    <property type="match status" value="1"/>
</dbReference>
<keyword evidence="3 5" id="KW-0067">ATP-binding</keyword>
<dbReference type="PROSITE" id="PS00211">
    <property type="entry name" value="ABC_TRANSPORTER_1"/>
    <property type="match status" value="1"/>
</dbReference>
<keyword evidence="1" id="KW-0813">Transport</keyword>
<evidence type="ECO:0000313" key="5">
    <source>
        <dbReference type="EMBL" id="EFK55196.1"/>
    </source>
</evidence>
<dbReference type="OrthoDB" id="9802264at2"/>
<dbReference type="GO" id="GO:0022857">
    <property type="term" value="F:transmembrane transporter activity"/>
    <property type="evidence" value="ECO:0007669"/>
    <property type="project" value="UniProtKB-ARBA"/>
</dbReference>
<dbReference type="InterPro" id="IPR017911">
    <property type="entry name" value="MacB-like_ATP-bd"/>
</dbReference>
<dbReference type="CDD" id="cd03255">
    <property type="entry name" value="ABC_MJ0796_LolCDE_FtsE"/>
    <property type="match status" value="1"/>
</dbReference>
<dbReference type="GO" id="GO:0005524">
    <property type="term" value="F:ATP binding"/>
    <property type="evidence" value="ECO:0007669"/>
    <property type="project" value="UniProtKB-KW"/>
</dbReference>
<dbReference type="InterPro" id="IPR003593">
    <property type="entry name" value="AAA+_ATPase"/>
</dbReference>
<dbReference type="Proteomes" id="UP000004208">
    <property type="component" value="Unassembled WGS sequence"/>
</dbReference>
<dbReference type="Pfam" id="PF00005">
    <property type="entry name" value="ABC_tran"/>
    <property type="match status" value="1"/>
</dbReference>
<dbReference type="HOGENOM" id="CLU_000604_1_22_11"/>
<keyword evidence="6" id="KW-1185">Reference proteome</keyword>
<comment type="caution">
    <text evidence="5">The sequence shown here is derived from an EMBL/GenBank/DDBJ whole genome shotgun (WGS) entry which is preliminary data.</text>
</comment>
<dbReference type="AlphaFoldDB" id="D7WBG5"/>
<gene>
    <name evidence="5" type="ORF">HMPREF0291_10454</name>
</gene>
<dbReference type="STRING" id="585529.HMPREF0291_10454"/>
<feature type="domain" description="ABC transporter" evidence="4">
    <location>
        <begin position="5"/>
        <end position="224"/>
    </location>
</feature>
<dbReference type="InterPro" id="IPR027417">
    <property type="entry name" value="P-loop_NTPase"/>
</dbReference>
<evidence type="ECO:0000256" key="3">
    <source>
        <dbReference type="ARBA" id="ARBA00022840"/>
    </source>
</evidence>
<evidence type="ECO:0000256" key="1">
    <source>
        <dbReference type="ARBA" id="ARBA00022448"/>
    </source>
</evidence>
<dbReference type="GO" id="GO:0016887">
    <property type="term" value="F:ATP hydrolysis activity"/>
    <property type="evidence" value="ECO:0007669"/>
    <property type="project" value="InterPro"/>
</dbReference>
<dbReference type="eggNOG" id="COG1136">
    <property type="taxonomic scope" value="Bacteria"/>
</dbReference>
<evidence type="ECO:0000256" key="2">
    <source>
        <dbReference type="ARBA" id="ARBA00022741"/>
    </source>
</evidence>
<dbReference type="RefSeq" id="WP_005287301.1">
    <property type="nucleotide sequence ID" value="NZ_CM000961.1"/>
</dbReference>
<proteinExistence type="predicted"/>
<accession>D7WBG5</accession>